<dbReference type="InParanoid" id="A0A2P5DK42"/>
<sequence>MSQLKHNKIVVLDTKSATSGYLIRWNNSWRLVSRFDYHWTTTNVLPEVQVADFHQSTLRYLDLERPIHR</sequence>
<reference evidence="2" key="1">
    <citation type="submission" date="2016-06" db="EMBL/GenBank/DDBJ databases">
        <title>Parallel loss of symbiosis genes in relatives of nitrogen-fixing non-legume Parasponia.</title>
        <authorList>
            <person name="Van Velzen R."/>
            <person name="Holmer R."/>
            <person name="Bu F."/>
            <person name="Rutten L."/>
            <person name="Van Zeijl A."/>
            <person name="Liu W."/>
            <person name="Santuari L."/>
            <person name="Cao Q."/>
            <person name="Sharma T."/>
            <person name="Shen D."/>
            <person name="Roswanjaya Y."/>
            <person name="Wardhani T."/>
            <person name="Kalhor M.S."/>
            <person name="Jansen J."/>
            <person name="Van den Hoogen J."/>
            <person name="Gungor B."/>
            <person name="Hartog M."/>
            <person name="Hontelez J."/>
            <person name="Verver J."/>
            <person name="Yang W.-C."/>
            <person name="Schijlen E."/>
            <person name="Repin R."/>
            <person name="Schilthuizen M."/>
            <person name="Schranz E."/>
            <person name="Heidstra R."/>
            <person name="Miyata K."/>
            <person name="Fedorova E."/>
            <person name="Kohlen W."/>
            <person name="Bisseling T."/>
            <person name="Smit S."/>
            <person name="Geurts R."/>
        </authorList>
    </citation>
    <scope>NUCLEOTIDE SEQUENCE [LARGE SCALE GENOMIC DNA]</scope>
    <source>
        <strain evidence="2">cv. RG33-2</strain>
    </source>
</reference>
<dbReference type="AlphaFoldDB" id="A0A2P5DK42"/>
<dbReference type="EMBL" id="JXTC01000265">
    <property type="protein sequence ID" value="PON73648.1"/>
    <property type="molecule type" value="Genomic_DNA"/>
</dbReference>
<evidence type="ECO:0000313" key="2">
    <source>
        <dbReference type="Proteomes" id="UP000237000"/>
    </source>
</evidence>
<name>A0A2P5DK42_TREOI</name>
<protein>
    <submittedName>
        <fullName evidence="1">Uncharacterized protein</fullName>
    </submittedName>
</protein>
<dbReference type="Proteomes" id="UP000237000">
    <property type="component" value="Unassembled WGS sequence"/>
</dbReference>
<evidence type="ECO:0000313" key="1">
    <source>
        <dbReference type="EMBL" id="PON73648.1"/>
    </source>
</evidence>
<organism evidence="1 2">
    <name type="scientific">Trema orientale</name>
    <name type="common">Charcoal tree</name>
    <name type="synonym">Celtis orientalis</name>
    <dbReference type="NCBI Taxonomy" id="63057"/>
    <lineage>
        <taxon>Eukaryota</taxon>
        <taxon>Viridiplantae</taxon>
        <taxon>Streptophyta</taxon>
        <taxon>Embryophyta</taxon>
        <taxon>Tracheophyta</taxon>
        <taxon>Spermatophyta</taxon>
        <taxon>Magnoliopsida</taxon>
        <taxon>eudicotyledons</taxon>
        <taxon>Gunneridae</taxon>
        <taxon>Pentapetalae</taxon>
        <taxon>rosids</taxon>
        <taxon>fabids</taxon>
        <taxon>Rosales</taxon>
        <taxon>Cannabaceae</taxon>
        <taxon>Trema</taxon>
    </lineage>
</organism>
<keyword evidence="2" id="KW-1185">Reference proteome</keyword>
<dbReference type="OrthoDB" id="10396053at2759"/>
<comment type="caution">
    <text evidence="1">The sequence shown here is derived from an EMBL/GenBank/DDBJ whole genome shotgun (WGS) entry which is preliminary data.</text>
</comment>
<gene>
    <name evidence="1" type="ORF">TorRG33x02_249060</name>
</gene>
<proteinExistence type="predicted"/>
<accession>A0A2P5DK42</accession>